<accession>A0ABS7T4W3</accession>
<dbReference type="InterPro" id="IPR003489">
    <property type="entry name" value="RHF/RaiA"/>
</dbReference>
<dbReference type="InterPro" id="IPR036567">
    <property type="entry name" value="RHF-like"/>
</dbReference>
<evidence type="ECO:0000313" key="1">
    <source>
        <dbReference type="EMBL" id="MBZ4038921.1"/>
    </source>
</evidence>
<dbReference type="RefSeq" id="WP_223675119.1">
    <property type="nucleotide sequence ID" value="NZ_JAINZW010000002.1"/>
</dbReference>
<dbReference type="EMBL" id="JAINZW010000002">
    <property type="protein sequence ID" value="MBZ4038921.1"/>
    <property type="molecule type" value="Genomic_DNA"/>
</dbReference>
<gene>
    <name evidence="1" type="ORF">K6753_05190</name>
</gene>
<organism evidence="1 2">
    <name type="scientific">Novilysobacter selenitireducens</name>
    <dbReference type="NCBI Taxonomy" id="2872639"/>
    <lineage>
        <taxon>Bacteria</taxon>
        <taxon>Pseudomonadati</taxon>
        <taxon>Pseudomonadota</taxon>
        <taxon>Gammaproteobacteria</taxon>
        <taxon>Lysobacterales</taxon>
        <taxon>Lysobacteraceae</taxon>
        <taxon>Novilysobacter</taxon>
    </lineage>
</organism>
<protein>
    <submittedName>
        <fullName evidence="1">HPF/RaiA family ribosome-associated protein</fullName>
    </submittedName>
</protein>
<keyword evidence="2" id="KW-1185">Reference proteome</keyword>
<dbReference type="Pfam" id="PF02482">
    <property type="entry name" value="Ribosomal_S30AE"/>
    <property type="match status" value="1"/>
</dbReference>
<comment type="caution">
    <text evidence="1">The sequence shown here is derived from an EMBL/GenBank/DDBJ whole genome shotgun (WGS) entry which is preliminary data.</text>
</comment>
<evidence type="ECO:0000313" key="2">
    <source>
        <dbReference type="Proteomes" id="UP001430954"/>
    </source>
</evidence>
<dbReference type="Gene3D" id="3.30.160.100">
    <property type="entry name" value="Ribosome hibernation promotion factor-like"/>
    <property type="match status" value="1"/>
</dbReference>
<dbReference type="SUPFAM" id="SSF69754">
    <property type="entry name" value="Ribosome binding protein Y (YfiA homologue)"/>
    <property type="match status" value="1"/>
</dbReference>
<reference evidence="1 2" key="1">
    <citation type="submission" date="2021-09" db="EMBL/GenBank/DDBJ databases">
        <title>Lysobacter sp. 13A isolated from the river sediment.</title>
        <authorList>
            <person name="Liu H."/>
            <person name="Li S."/>
            <person name="Mao S."/>
        </authorList>
    </citation>
    <scope>NUCLEOTIDE SEQUENCE [LARGE SCALE GENOMIC DNA]</scope>
    <source>
        <strain evidence="1 2">13A</strain>
    </source>
</reference>
<sequence length="103" mass="10941">MKVLLNTDNNIQGDESLAQHVESVVDGALGRFNGQVSRVEVHLSDVNGGKSGAADKHCTMEARIDGRAPLAATEEAETVRDAIAGAARKLQRVLDSSLGKMDR</sequence>
<dbReference type="Proteomes" id="UP001430954">
    <property type="component" value="Unassembled WGS sequence"/>
</dbReference>
<name>A0ABS7T4W3_9GAMM</name>
<proteinExistence type="predicted"/>